<feature type="region of interest" description="Disordered" evidence="4">
    <location>
        <begin position="50"/>
        <end position="88"/>
    </location>
</feature>
<feature type="repeat" description="ANK" evidence="3">
    <location>
        <begin position="287"/>
        <end position="314"/>
    </location>
</feature>
<keyword evidence="1" id="KW-0677">Repeat</keyword>
<protein>
    <submittedName>
        <fullName evidence="5">(diamondback moth) hypothetical protein</fullName>
    </submittedName>
</protein>
<dbReference type="InterPro" id="IPR002110">
    <property type="entry name" value="Ankyrin_rpt"/>
</dbReference>
<gene>
    <name evidence="5" type="ORF">PLXY2_LOCUS16650</name>
</gene>
<feature type="repeat" description="ANK" evidence="3">
    <location>
        <begin position="220"/>
        <end position="252"/>
    </location>
</feature>
<dbReference type="Gene3D" id="1.25.40.20">
    <property type="entry name" value="Ankyrin repeat-containing domain"/>
    <property type="match status" value="6"/>
</dbReference>
<evidence type="ECO:0000256" key="3">
    <source>
        <dbReference type="PROSITE-ProRule" id="PRU00023"/>
    </source>
</evidence>
<sequence length="577" mass="61395">MEYQWQLELIGRIGKLSGSGAHLADPAVLRRLTSSVSCALDEAAAALTRMRSDQPPQHHRHHHQDKPTQCGSTATGTTGASVPVGADGAPSLAEACSDGDVGTVRKLLTEGRSVHETTEEGESLLSLACSAGYYELAQVLLAMHASVEDRGIKGDCTPLMEAASAGHVDIVRLLIAHGADVNAVSGSGNTPLMYACAGGHEECVRALLENGANVEDHNENGHTPLMEAASAGHVGVAKILLEHGAGINTHSNEFKESALTLACYKGHLDMVRFLLAAGADREHKTDEMHTALMEASMDGHVEVAKLLLDSGAQVCSCLLYLYLRGFRYTGHLDMVWFLLAAGADREHKTDEIHTALMEASMDRHVEVAKLLLDSGAQSSLYKGHLDMVRFLLAAGADREHKTDEMHTALMEASMDGHVEVAKLLLDSGAQVCQHANRQLRVPLTLAACGGHVELALLLLERGANIEEVNDEGYTPLMEAAREGHEEMVGLLLGQGASINAQTEETQETALTLACCGGFLDVAEFLIKAGAGPRAGRLHAAHGGLAGGASGARQIPSIRRRGRRLGHPNRRHGTNLRL</sequence>
<feature type="repeat" description="ANK" evidence="3">
    <location>
        <begin position="187"/>
        <end position="219"/>
    </location>
</feature>
<reference evidence="5" key="1">
    <citation type="submission" date="2020-11" db="EMBL/GenBank/DDBJ databases">
        <authorList>
            <person name="Whiteford S."/>
        </authorList>
    </citation>
    <scope>NUCLEOTIDE SEQUENCE</scope>
</reference>
<name>A0A8S4GET9_PLUXY</name>
<dbReference type="AlphaFoldDB" id="A0A8S4GET9"/>
<dbReference type="SMART" id="SM00248">
    <property type="entry name" value="ANK"/>
    <property type="match status" value="12"/>
</dbReference>
<feature type="repeat" description="ANK" evidence="3">
    <location>
        <begin position="438"/>
        <end position="470"/>
    </location>
</feature>
<dbReference type="EMBL" id="CAJHNJ030000651">
    <property type="protein sequence ID" value="CAG9138397.1"/>
    <property type="molecule type" value="Genomic_DNA"/>
</dbReference>
<keyword evidence="2 3" id="KW-0040">ANK repeat</keyword>
<proteinExistence type="predicted"/>
<dbReference type="PRINTS" id="PR01415">
    <property type="entry name" value="ANKYRIN"/>
</dbReference>
<dbReference type="PANTHER" id="PTHR23206:SF8">
    <property type="entry name" value="ANKYRIN REPEAT AND KH DOMAIN-CONTAINING 1"/>
    <property type="match status" value="1"/>
</dbReference>
<dbReference type="GO" id="GO:0045087">
    <property type="term" value="P:innate immune response"/>
    <property type="evidence" value="ECO:0007669"/>
    <property type="project" value="TreeGrafter"/>
</dbReference>
<evidence type="ECO:0000256" key="4">
    <source>
        <dbReference type="SAM" id="MobiDB-lite"/>
    </source>
</evidence>
<feature type="repeat" description="ANK" evidence="3">
    <location>
        <begin position="254"/>
        <end position="286"/>
    </location>
</feature>
<feature type="repeat" description="ANK" evidence="3">
    <location>
        <begin position="154"/>
        <end position="186"/>
    </location>
</feature>
<dbReference type="FunFam" id="1.25.40.20:FF:000216">
    <property type="entry name" value="Ankyrin repeat and KH domain-containing 1"/>
    <property type="match status" value="1"/>
</dbReference>
<feature type="repeat" description="ANK" evidence="3">
    <location>
        <begin position="471"/>
        <end position="503"/>
    </location>
</feature>
<comment type="caution">
    <text evidence="5">The sequence shown here is derived from an EMBL/GenBank/DDBJ whole genome shotgun (WGS) entry which is preliminary data.</text>
</comment>
<organism evidence="5 6">
    <name type="scientific">Plutella xylostella</name>
    <name type="common">Diamondback moth</name>
    <name type="synonym">Plutella maculipennis</name>
    <dbReference type="NCBI Taxonomy" id="51655"/>
    <lineage>
        <taxon>Eukaryota</taxon>
        <taxon>Metazoa</taxon>
        <taxon>Ecdysozoa</taxon>
        <taxon>Arthropoda</taxon>
        <taxon>Hexapoda</taxon>
        <taxon>Insecta</taxon>
        <taxon>Pterygota</taxon>
        <taxon>Neoptera</taxon>
        <taxon>Endopterygota</taxon>
        <taxon>Lepidoptera</taxon>
        <taxon>Glossata</taxon>
        <taxon>Ditrysia</taxon>
        <taxon>Yponomeutoidea</taxon>
        <taxon>Plutellidae</taxon>
        <taxon>Plutella</taxon>
    </lineage>
</organism>
<evidence type="ECO:0000313" key="5">
    <source>
        <dbReference type="EMBL" id="CAG9138397.1"/>
    </source>
</evidence>
<evidence type="ECO:0000256" key="1">
    <source>
        <dbReference type="ARBA" id="ARBA00022737"/>
    </source>
</evidence>
<evidence type="ECO:0000313" key="6">
    <source>
        <dbReference type="Proteomes" id="UP000653454"/>
    </source>
</evidence>
<feature type="repeat" description="ANK" evidence="3">
    <location>
        <begin position="404"/>
        <end position="436"/>
    </location>
</feature>
<dbReference type="Pfam" id="PF00023">
    <property type="entry name" value="Ank"/>
    <property type="match status" value="1"/>
</dbReference>
<dbReference type="InterPro" id="IPR051631">
    <property type="entry name" value="Ankyrin-KH/SAM_domain"/>
</dbReference>
<dbReference type="FunFam" id="1.25.40.20:FF:000046">
    <property type="entry name" value="Ankyrin repeat and KH domain-containing protein 1"/>
    <property type="match status" value="1"/>
</dbReference>
<evidence type="ECO:0000256" key="2">
    <source>
        <dbReference type="ARBA" id="ARBA00023043"/>
    </source>
</evidence>
<dbReference type="GO" id="GO:0005737">
    <property type="term" value="C:cytoplasm"/>
    <property type="evidence" value="ECO:0007669"/>
    <property type="project" value="TreeGrafter"/>
</dbReference>
<dbReference type="Pfam" id="PF13637">
    <property type="entry name" value="Ank_4"/>
    <property type="match status" value="1"/>
</dbReference>
<dbReference type="PROSITE" id="PS50297">
    <property type="entry name" value="ANK_REP_REGION"/>
    <property type="match status" value="8"/>
</dbReference>
<feature type="compositionally biased region" description="Low complexity" evidence="4">
    <location>
        <begin position="71"/>
        <end position="86"/>
    </location>
</feature>
<accession>A0A8S4GET9</accession>
<dbReference type="Proteomes" id="UP000653454">
    <property type="component" value="Unassembled WGS sequence"/>
</dbReference>
<dbReference type="PANTHER" id="PTHR23206">
    <property type="entry name" value="MASK PROTEIN"/>
    <property type="match status" value="1"/>
</dbReference>
<dbReference type="Pfam" id="PF12796">
    <property type="entry name" value="Ank_2"/>
    <property type="match status" value="3"/>
</dbReference>
<keyword evidence="6" id="KW-1185">Reference proteome</keyword>
<dbReference type="InterPro" id="IPR036770">
    <property type="entry name" value="Ankyrin_rpt-contain_sf"/>
</dbReference>
<dbReference type="SUPFAM" id="SSF48403">
    <property type="entry name" value="Ankyrin repeat"/>
    <property type="match status" value="2"/>
</dbReference>
<dbReference type="PROSITE" id="PS50088">
    <property type="entry name" value="ANK_REPEAT"/>
    <property type="match status" value="8"/>
</dbReference>